<dbReference type="PRINTS" id="PR00727">
    <property type="entry name" value="LEADERPTASE"/>
</dbReference>
<comment type="subcellular location">
    <subcellularLocation>
        <location evidence="2">Cell membrane</location>
        <topology evidence="2">Single-pass type II membrane protein</topology>
    </subcellularLocation>
    <subcellularLocation>
        <location evidence="9">Membrane</location>
        <topology evidence="9">Single-pass type II membrane protein</topology>
    </subcellularLocation>
</comment>
<dbReference type="NCBIfam" id="TIGR02227">
    <property type="entry name" value="sigpep_I_bact"/>
    <property type="match status" value="1"/>
</dbReference>
<dbReference type="PROSITE" id="PS00760">
    <property type="entry name" value="SPASE_I_2"/>
    <property type="match status" value="1"/>
</dbReference>
<dbReference type="EC" id="3.4.21.89" evidence="4 8"/>
<dbReference type="InterPro" id="IPR019756">
    <property type="entry name" value="Pept_S26A_signal_pept_1_Ser-AS"/>
</dbReference>
<evidence type="ECO:0000256" key="5">
    <source>
        <dbReference type="ARBA" id="ARBA00022670"/>
    </source>
</evidence>
<dbReference type="InterPro" id="IPR000223">
    <property type="entry name" value="Pept_S26A_signal_pept_1"/>
</dbReference>
<protein>
    <recommendedName>
        <fullName evidence="4 8">Signal peptidase I</fullName>
        <ecNumber evidence="4 8">3.4.21.89</ecNumber>
    </recommendedName>
</protein>
<dbReference type="AlphaFoldDB" id="A0A7X2MZ17"/>
<feature type="domain" description="Peptidase S26" evidence="10">
    <location>
        <begin position="12"/>
        <end position="163"/>
    </location>
</feature>
<evidence type="ECO:0000256" key="3">
    <source>
        <dbReference type="ARBA" id="ARBA00009370"/>
    </source>
</evidence>
<dbReference type="InterPro" id="IPR019757">
    <property type="entry name" value="Pept_S26A_signal_pept_1_Lys-AS"/>
</dbReference>
<dbReference type="GO" id="GO:0005886">
    <property type="term" value="C:plasma membrane"/>
    <property type="evidence" value="ECO:0007669"/>
    <property type="project" value="UniProtKB-SubCell"/>
</dbReference>
<reference evidence="11 12" key="1">
    <citation type="submission" date="2019-08" db="EMBL/GenBank/DDBJ databases">
        <title>In-depth cultivation of the pig gut microbiome towards novel bacterial diversity and tailored functional studies.</title>
        <authorList>
            <person name="Wylensek D."/>
            <person name="Hitch T.C.A."/>
            <person name="Clavel T."/>
        </authorList>
    </citation>
    <scope>NUCLEOTIDE SEQUENCE [LARGE SCALE GENOMIC DNA]</scope>
    <source>
        <strain evidence="11 12">WCA-383-APC-5B</strain>
    </source>
</reference>
<dbReference type="InterPro" id="IPR019533">
    <property type="entry name" value="Peptidase_S26"/>
</dbReference>
<comment type="caution">
    <text evidence="11">The sequence shown here is derived from an EMBL/GenBank/DDBJ whole genome shotgun (WGS) entry which is preliminary data.</text>
</comment>
<dbReference type="InterPro" id="IPR036286">
    <property type="entry name" value="LexA/Signal_pep-like_sf"/>
</dbReference>
<keyword evidence="6 8" id="KW-0378">Hydrolase</keyword>
<evidence type="ECO:0000313" key="12">
    <source>
        <dbReference type="Proteomes" id="UP000460287"/>
    </source>
</evidence>
<comment type="catalytic activity">
    <reaction evidence="1 8">
        <text>Cleavage of hydrophobic, N-terminal signal or leader sequences from secreted and periplasmic proteins.</text>
        <dbReference type="EC" id="3.4.21.89"/>
    </reaction>
</comment>
<keyword evidence="8" id="KW-0472">Membrane</keyword>
<dbReference type="PANTHER" id="PTHR43390:SF1">
    <property type="entry name" value="CHLOROPLAST PROCESSING PEPTIDASE"/>
    <property type="match status" value="1"/>
</dbReference>
<proteinExistence type="inferred from homology"/>
<keyword evidence="5 8" id="KW-0645">Protease</keyword>
<dbReference type="Proteomes" id="UP000460287">
    <property type="component" value="Unassembled WGS sequence"/>
</dbReference>
<evidence type="ECO:0000256" key="6">
    <source>
        <dbReference type="ARBA" id="ARBA00022801"/>
    </source>
</evidence>
<gene>
    <name evidence="11" type="primary">lepB</name>
    <name evidence="11" type="ORF">FYJ33_09850</name>
</gene>
<feature type="active site" evidence="7">
    <location>
        <position position="41"/>
    </location>
</feature>
<dbReference type="GO" id="GO:0004252">
    <property type="term" value="F:serine-type endopeptidase activity"/>
    <property type="evidence" value="ECO:0007669"/>
    <property type="project" value="InterPro"/>
</dbReference>
<dbReference type="GO" id="GO:0006465">
    <property type="term" value="P:signal peptide processing"/>
    <property type="evidence" value="ECO:0007669"/>
    <property type="project" value="InterPro"/>
</dbReference>
<evidence type="ECO:0000256" key="4">
    <source>
        <dbReference type="ARBA" id="ARBA00013208"/>
    </source>
</evidence>
<evidence type="ECO:0000256" key="1">
    <source>
        <dbReference type="ARBA" id="ARBA00000677"/>
    </source>
</evidence>
<dbReference type="EMBL" id="VULX01000014">
    <property type="protein sequence ID" value="MSR91692.1"/>
    <property type="molecule type" value="Genomic_DNA"/>
</dbReference>
<keyword evidence="8" id="KW-0812">Transmembrane</keyword>
<comment type="similarity">
    <text evidence="3 9">Belongs to the peptidase S26 family.</text>
</comment>
<evidence type="ECO:0000256" key="2">
    <source>
        <dbReference type="ARBA" id="ARBA00004401"/>
    </source>
</evidence>
<dbReference type="PROSITE" id="PS00501">
    <property type="entry name" value="SPASE_I_1"/>
    <property type="match status" value="1"/>
</dbReference>
<evidence type="ECO:0000256" key="9">
    <source>
        <dbReference type="RuleBase" id="RU362042"/>
    </source>
</evidence>
<accession>A0A7X2MZ17</accession>
<organism evidence="11 12">
    <name type="scientific">Inconstantimicrobium porci</name>
    <dbReference type="NCBI Taxonomy" id="2652291"/>
    <lineage>
        <taxon>Bacteria</taxon>
        <taxon>Bacillati</taxon>
        <taxon>Bacillota</taxon>
        <taxon>Clostridia</taxon>
        <taxon>Eubacteriales</taxon>
        <taxon>Clostridiaceae</taxon>
        <taxon>Inconstantimicrobium</taxon>
    </lineage>
</organism>
<feature type="active site" evidence="7">
    <location>
        <position position="82"/>
    </location>
</feature>
<dbReference type="RefSeq" id="WP_154531590.1">
    <property type="nucleotide sequence ID" value="NZ_VULX01000014.1"/>
</dbReference>
<keyword evidence="12" id="KW-1185">Reference proteome</keyword>
<evidence type="ECO:0000256" key="8">
    <source>
        <dbReference type="RuleBase" id="RU003993"/>
    </source>
</evidence>
<sequence>MDEKVENNFFFDWIMPIAVAVIVVLLVNHFLIFQIEVKSGSMTPTLLKKDRLMSTVIYDYKSIKRGDIITFYSREYDDLFVKRVVGLPGENVDIDDKGIVYINGKKLNESYVKYPSPTEGHFKIPNGKYLMLGDDREISDDARYWKNPYIDKSDIKGKVRIRVFPFDRIGSVQ</sequence>
<feature type="transmembrane region" description="Helical" evidence="8">
    <location>
        <begin position="13"/>
        <end position="33"/>
    </location>
</feature>
<evidence type="ECO:0000313" key="11">
    <source>
        <dbReference type="EMBL" id="MSR91692.1"/>
    </source>
</evidence>
<dbReference type="CDD" id="cd06530">
    <property type="entry name" value="S26_SPase_I"/>
    <property type="match status" value="1"/>
</dbReference>
<dbReference type="GO" id="GO:0009003">
    <property type="term" value="F:signal peptidase activity"/>
    <property type="evidence" value="ECO:0007669"/>
    <property type="project" value="UniProtKB-EC"/>
</dbReference>
<keyword evidence="8" id="KW-1133">Transmembrane helix</keyword>
<name>A0A7X2MZ17_9CLOT</name>
<dbReference type="PANTHER" id="PTHR43390">
    <property type="entry name" value="SIGNAL PEPTIDASE I"/>
    <property type="match status" value="1"/>
</dbReference>
<dbReference type="Gene3D" id="2.10.109.10">
    <property type="entry name" value="Umud Fragment, subunit A"/>
    <property type="match status" value="1"/>
</dbReference>
<dbReference type="SUPFAM" id="SSF51306">
    <property type="entry name" value="LexA/Signal peptidase"/>
    <property type="match status" value="1"/>
</dbReference>
<evidence type="ECO:0000259" key="10">
    <source>
        <dbReference type="Pfam" id="PF10502"/>
    </source>
</evidence>
<evidence type="ECO:0000256" key="7">
    <source>
        <dbReference type="PIRSR" id="PIRSR600223-1"/>
    </source>
</evidence>
<dbReference type="Pfam" id="PF10502">
    <property type="entry name" value="Peptidase_S26"/>
    <property type="match status" value="1"/>
</dbReference>